<dbReference type="EMBL" id="JBHSDI010000053">
    <property type="protein sequence ID" value="MFC4260259.1"/>
    <property type="molecule type" value="Genomic_DNA"/>
</dbReference>
<evidence type="ECO:0000313" key="2">
    <source>
        <dbReference type="EMBL" id="MFC4260259.1"/>
    </source>
</evidence>
<name>A0ABV8QJP3_9GAMM</name>
<gene>
    <name evidence="2" type="ORF">ACFOZ5_14650</name>
</gene>
<keyword evidence="1" id="KW-1133">Transmembrane helix</keyword>
<proteinExistence type="predicted"/>
<keyword evidence="1" id="KW-0472">Membrane</keyword>
<comment type="caution">
    <text evidence="2">The sequence shown here is derived from an EMBL/GenBank/DDBJ whole genome shotgun (WGS) entry which is preliminary data.</text>
</comment>
<dbReference type="Proteomes" id="UP001595798">
    <property type="component" value="Unassembled WGS sequence"/>
</dbReference>
<reference evidence="3" key="1">
    <citation type="journal article" date="2019" name="Int. J. Syst. Evol. Microbiol.">
        <title>The Global Catalogue of Microorganisms (GCM) 10K type strain sequencing project: providing services to taxonomists for standard genome sequencing and annotation.</title>
        <authorList>
            <consortium name="The Broad Institute Genomics Platform"/>
            <consortium name="The Broad Institute Genome Sequencing Center for Infectious Disease"/>
            <person name="Wu L."/>
            <person name="Ma J."/>
        </authorList>
    </citation>
    <scope>NUCLEOTIDE SEQUENCE [LARGE SCALE GENOMIC DNA]</scope>
    <source>
        <strain evidence="3">CECT 7297</strain>
    </source>
</reference>
<protein>
    <submittedName>
        <fullName evidence="2">Anti-sigma factor family protein</fullName>
    </submittedName>
</protein>
<feature type="transmembrane region" description="Helical" evidence="1">
    <location>
        <begin position="96"/>
        <end position="115"/>
    </location>
</feature>
<keyword evidence="1" id="KW-0812">Transmembrane</keyword>
<keyword evidence="3" id="KW-1185">Reference proteome</keyword>
<evidence type="ECO:0000313" key="3">
    <source>
        <dbReference type="Proteomes" id="UP001595798"/>
    </source>
</evidence>
<organism evidence="2 3">
    <name type="scientific">Marinobacter lacisalsi</name>
    <dbReference type="NCBI Taxonomy" id="475979"/>
    <lineage>
        <taxon>Bacteria</taxon>
        <taxon>Pseudomonadati</taxon>
        <taxon>Pseudomonadota</taxon>
        <taxon>Gammaproteobacteria</taxon>
        <taxon>Pseudomonadales</taxon>
        <taxon>Marinobacteraceae</taxon>
        <taxon>Marinobacter</taxon>
    </lineage>
</organism>
<sequence>MSDHMDSEIEMSCGELRANMDALLSGDLPRDDQVRLFNHAAFCGPCGTYLDWAREVQRLVAEAAPNEPMAEDIEERVFRAVGTDEHNPFLNSWRRGIAVAAVVLFALVLWPLTYWNHTGTMEQTASRLETWEPEVRQVRLAFSSSEPLENVRLTLELPDNVELEPFPGRHSLSWHVDLSAGDNVLTLPLRVLYPAEAELVARLDDGNRKKTFRTPIPGELVQPGAKE</sequence>
<accession>A0ABV8QJP3</accession>
<evidence type="ECO:0000256" key="1">
    <source>
        <dbReference type="SAM" id="Phobius"/>
    </source>
</evidence>
<dbReference type="RefSeq" id="WP_379888606.1">
    <property type="nucleotide sequence ID" value="NZ_JBHSDI010000053.1"/>
</dbReference>